<keyword evidence="12" id="KW-1185">Reference proteome</keyword>
<evidence type="ECO:0000256" key="8">
    <source>
        <dbReference type="RuleBase" id="RU280816"/>
    </source>
</evidence>
<evidence type="ECO:0000313" key="12">
    <source>
        <dbReference type="Proteomes" id="UP000236161"/>
    </source>
</evidence>
<reference evidence="11 12" key="1">
    <citation type="journal article" date="2017" name="Nature">
        <title>The Apostasia genome and the evolution of orchids.</title>
        <authorList>
            <person name="Zhang G.Q."/>
            <person name="Liu K.W."/>
            <person name="Li Z."/>
            <person name="Lohaus R."/>
            <person name="Hsiao Y.Y."/>
            <person name="Niu S.C."/>
            <person name="Wang J.Y."/>
            <person name="Lin Y.C."/>
            <person name="Xu Q."/>
            <person name="Chen L.J."/>
            <person name="Yoshida K."/>
            <person name="Fujiwara S."/>
            <person name="Wang Z.W."/>
            <person name="Zhang Y.Q."/>
            <person name="Mitsuda N."/>
            <person name="Wang M."/>
            <person name="Liu G.H."/>
            <person name="Pecoraro L."/>
            <person name="Huang H.X."/>
            <person name="Xiao X.J."/>
            <person name="Lin M."/>
            <person name="Wu X.Y."/>
            <person name="Wu W.L."/>
            <person name="Chen Y.Y."/>
            <person name="Chang S.B."/>
            <person name="Sakamoto S."/>
            <person name="Ohme-Takagi M."/>
            <person name="Yagi M."/>
            <person name="Zeng S.J."/>
            <person name="Shen C.Y."/>
            <person name="Yeh C.M."/>
            <person name="Luo Y.B."/>
            <person name="Tsai W.C."/>
            <person name="Van de Peer Y."/>
            <person name="Liu Z.J."/>
        </authorList>
    </citation>
    <scope>NUCLEOTIDE SEQUENCE [LARGE SCALE GENOMIC DNA]</scope>
    <source>
        <strain evidence="12">cv. Shenzhen</strain>
        <tissue evidence="11">Stem</tissue>
    </source>
</reference>
<feature type="compositionally biased region" description="Low complexity" evidence="9">
    <location>
        <begin position="477"/>
        <end position="503"/>
    </location>
</feature>
<feature type="region of interest" description="Disordered" evidence="9">
    <location>
        <begin position="472"/>
        <end position="536"/>
    </location>
</feature>
<proteinExistence type="inferred from homology"/>
<evidence type="ECO:0000256" key="7">
    <source>
        <dbReference type="ARBA" id="ARBA00023265"/>
    </source>
</evidence>
<evidence type="ECO:0000256" key="10">
    <source>
        <dbReference type="SAM" id="Phobius"/>
    </source>
</evidence>
<keyword evidence="5 8" id="KW-1133">Transmembrane helix</keyword>
<sequence length="599" mass="68455">MAAGGGAGARDLDKTPTWAVAGVCAVIIIISIFLEKLLHRLGEWFTAKHKKALFEALEKVKSGNKLELIAACLQWQFDLLQHLCISSLSDSCFSTELMILGFISLLLTFGQNYIAKICLPEKVADTMLPCRLDDRPEDLNGVTKRRLLWDSISIGGSASTRRSLAAASVKFCPQGKVSFVSVDGLHQLHIFIFFLAIFHVTYSALTMALGRLKIRRWKEWEKETLSPHYEFSNDPSRFRLAHETSFVCFFHQFFSSVRKSDYLTLRNGFINVHLAPGSRFNFQKYIKRSLEDDYKVVVGISPILWACAVIFLLLNVHGWQELFWVSLTPPIILLAVGTKLQAIIAKMAIAIKERHAVVQGIPLVQLSDSHFWFGRPQLVLSLIHFTLFMNTFQLTYFFWIWYQFGLKSCFHKNFKLIIARVSIGVALQFMCSYITLPLYALVSQMGSHMKRSIFDEQTNRALKKWHQAVRKRHKKGTSCSPSVTSTTTPRTSPSSSPVHLLHSYQQNGHSDHFQSRNYSDQENDNDETVKNSKRFSVHECSETDCEHQTMASMIPSFKHREFDTQIIDEIHMHVEEGHRDEDFTFVKPPPSESEHKPSK</sequence>
<dbReference type="GO" id="GO:0016020">
    <property type="term" value="C:membrane"/>
    <property type="evidence" value="ECO:0007669"/>
    <property type="project" value="UniProtKB-SubCell"/>
</dbReference>
<dbReference type="GO" id="GO:0006952">
    <property type="term" value="P:defense response"/>
    <property type="evidence" value="ECO:0007669"/>
    <property type="project" value="UniProtKB-KW"/>
</dbReference>
<evidence type="ECO:0000256" key="5">
    <source>
        <dbReference type="ARBA" id="ARBA00022989"/>
    </source>
</evidence>
<evidence type="ECO:0000256" key="2">
    <source>
        <dbReference type="ARBA" id="ARBA00006574"/>
    </source>
</evidence>
<feature type="region of interest" description="Disordered" evidence="9">
    <location>
        <begin position="579"/>
        <end position="599"/>
    </location>
</feature>
<dbReference type="Proteomes" id="UP000236161">
    <property type="component" value="Unassembled WGS sequence"/>
</dbReference>
<comment type="function">
    <text evidence="8">May be involved in modulation of pathogen defense and leaf cell death.</text>
</comment>
<dbReference type="Pfam" id="PF03094">
    <property type="entry name" value="Mlo"/>
    <property type="match status" value="2"/>
</dbReference>
<dbReference type="PANTHER" id="PTHR31942">
    <property type="entry name" value="MLO-LIKE PROTEIN 1"/>
    <property type="match status" value="1"/>
</dbReference>
<feature type="transmembrane region" description="Helical" evidence="10">
    <location>
        <begin position="296"/>
        <end position="316"/>
    </location>
</feature>
<gene>
    <name evidence="11" type="primary">MLO5</name>
    <name evidence="8" type="synonym">MLO</name>
    <name evidence="11" type="ORF">AXF42_Ash015890</name>
</gene>
<dbReference type="STRING" id="1088818.A0A2H9ZXX2"/>
<keyword evidence="8" id="KW-0112">Calmodulin-binding</keyword>
<evidence type="ECO:0000256" key="4">
    <source>
        <dbReference type="ARBA" id="ARBA00022821"/>
    </source>
</evidence>
<evidence type="ECO:0000256" key="1">
    <source>
        <dbReference type="ARBA" id="ARBA00004141"/>
    </source>
</evidence>
<feature type="transmembrane region" description="Helical" evidence="10">
    <location>
        <begin position="188"/>
        <end position="209"/>
    </location>
</feature>
<protein>
    <recommendedName>
        <fullName evidence="8">MLO-like protein</fullName>
    </recommendedName>
</protein>
<keyword evidence="6 8" id="KW-0472">Membrane</keyword>
<feature type="transmembrane region" description="Helical" evidence="10">
    <location>
        <begin position="378"/>
        <end position="402"/>
    </location>
</feature>
<feature type="transmembrane region" description="Helical" evidence="10">
    <location>
        <begin position="18"/>
        <end position="38"/>
    </location>
</feature>
<evidence type="ECO:0000256" key="9">
    <source>
        <dbReference type="SAM" id="MobiDB-lite"/>
    </source>
</evidence>
<evidence type="ECO:0000256" key="3">
    <source>
        <dbReference type="ARBA" id="ARBA00022692"/>
    </source>
</evidence>
<feature type="transmembrane region" description="Helical" evidence="10">
    <location>
        <begin position="97"/>
        <end position="115"/>
    </location>
</feature>
<feature type="transmembrane region" description="Helical" evidence="10">
    <location>
        <begin position="322"/>
        <end position="344"/>
    </location>
</feature>
<comment type="similarity">
    <text evidence="2 8">Belongs to the MLO family.</text>
</comment>
<name>A0A2H9ZXX2_9ASPA</name>
<organism evidence="11 12">
    <name type="scientific">Apostasia shenzhenica</name>
    <dbReference type="NCBI Taxonomy" id="1088818"/>
    <lineage>
        <taxon>Eukaryota</taxon>
        <taxon>Viridiplantae</taxon>
        <taxon>Streptophyta</taxon>
        <taxon>Embryophyta</taxon>
        <taxon>Tracheophyta</taxon>
        <taxon>Spermatophyta</taxon>
        <taxon>Magnoliopsida</taxon>
        <taxon>Liliopsida</taxon>
        <taxon>Asparagales</taxon>
        <taxon>Orchidaceae</taxon>
        <taxon>Apostasioideae</taxon>
        <taxon>Apostasia</taxon>
    </lineage>
</organism>
<dbReference type="PANTHER" id="PTHR31942:SF49">
    <property type="entry name" value="MLO-LIKE PROTEIN 8"/>
    <property type="match status" value="1"/>
</dbReference>
<keyword evidence="4 8" id="KW-0611">Plant defense</keyword>
<accession>A0A2H9ZXX2</accession>
<keyword evidence="3 8" id="KW-0812">Transmembrane</keyword>
<dbReference type="InterPro" id="IPR004326">
    <property type="entry name" value="Mlo"/>
</dbReference>
<dbReference type="EMBL" id="KZ452995">
    <property type="protein sequence ID" value="PKA48127.1"/>
    <property type="molecule type" value="Genomic_DNA"/>
</dbReference>
<feature type="transmembrane region" description="Helical" evidence="10">
    <location>
        <begin position="417"/>
        <end position="442"/>
    </location>
</feature>
<evidence type="ECO:0000313" key="11">
    <source>
        <dbReference type="EMBL" id="PKA48127.1"/>
    </source>
</evidence>
<comment type="domain">
    <text evidence="8">The C-terminus contains a calmodulin-binding domain, which binds calmodulin in a calcium-dependent fashion.</text>
</comment>
<comment type="subcellular location">
    <subcellularLocation>
        <location evidence="1 8">Membrane</location>
        <topology evidence="1 8">Multi-pass membrane protein</topology>
    </subcellularLocation>
</comment>
<dbReference type="AlphaFoldDB" id="A0A2H9ZXX2"/>
<dbReference type="GO" id="GO:0005516">
    <property type="term" value="F:calmodulin binding"/>
    <property type="evidence" value="ECO:0007669"/>
    <property type="project" value="UniProtKB-KW"/>
</dbReference>
<dbReference type="OrthoDB" id="1388414at2759"/>
<evidence type="ECO:0000256" key="6">
    <source>
        <dbReference type="ARBA" id="ARBA00023136"/>
    </source>
</evidence>
<keyword evidence="7 8" id="KW-0568">Pathogenesis-related protein</keyword>